<dbReference type="Proteomes" id="UP000799750">
    <property type="component" value="Unassembled WGS sequence"/>
</dbReference>
<organism evidence="1 2">
    <name type="scientific">Lophium mytilinum</name>
    <dbReference type="NCBI Taxonomy" id="390894"/>
    <lineage>
        <taxon>Eukaryota</taxon>
        <taxon>Fungi</taxon>
        <taxon>Dikarya</taxon>
        <taxon>Ascomycota</taxon>
        <taxon>Pezizomycotina</taxon>
        <taxon>Dothideomycetes</taxon>
        <taxon>Pleosporomycetidae</taxon>
        <taxon>Mytilinidiales</taxon>
        <taxon>Mytilinidiaceae</taxon>
        <taxon>Lophium</taxon>
    </lineage>
</organism>
<dbReference type="Pfam" id="PF06041">
    <property type="entry name" value="DUF924"/>
    <property type="match status" value="1"/>
</dbReference>
<name>A0A6A6R2M1_9PEZI</name>
<evidence type="ECO:0000313" key="1">
    <source>
        <dbReference type="EMBL" id="KAF2498524.1"/>
    </source>
</evidence>
<dbReference type="OrthoDB" id="414698at2759"/>
<dbReference type="SUPFAM" id="SSF48452">
    <property type="entry name" value="TPR-like"/>
    <property type="match status" value="1"/>
</dbReference>
<protein>
    <submittedName>
        <fullName evidence="1">DUF924-domain-containing protein</fullName>
    </submittedName>
</protein>
<evidence type="ECO:0000313" key="2">
    <source>
        <dbReference type="Proteomes" id="UP000799750"/>
    </source>
</evidence>
<proteinExistence type="predicted"/>
<dbReference type="InterPro" id="IPR011990">
    <property type="entry name" value="TPR-like_helical_dom_sf"/>
</dbReference>
<dbReference type="InterPro" id="IPR010323">
    <property type="entry name" value="DUF924"/>
</dbReference>
<accession>A0A6A6R2M1</accession>
<sequence>MSTPRAFTLSKEVFNPSLYKLVQSTWFGGLPEGARAPTKEVAKRWWGMGAVPEEKAAFDTVCSSNFLSALESIGPEKFPLSQVPSSAIAEPFLREISEQSSQDDGAESASTALSLILLLDQMSRNIWRTPSTLPLVYNHYDTIATAIMTSLLSPNSTLPRLDKHPLYRLSAAHRFWFYMPHMHSESRELHHQLAGVLGEFRSELVDAGTECKDSLGYFDRAAGFEEIHAKIVERFGRYPHRNEVLGRESTEEEAKYLADGGETFGVGKKA</sequence>
<gene>
    <name evidence="1" type="ORF">BU16DRAFT_558579</name>
</gene>
<dbReference type="Gene3D" id="1.20.58.320">
    <property type="entry name" value="TPR-like"/>
    <property type="match status" value="1"/>
</dbReference>
<dbReference type="Gene3D" id="1.25.40.10">
    <property type="entry name" value="Tetratricopeptide repeat domain"/>
    <property type="match status" value="1"/>
</dbReference>
<dbReference type="EMBL" id="MU004185">
    <property type="protein sequence ID" value="KAF2498524.1"/>
    <property type="molecule type" value="Genomic_DNA"/>
</dbReference>
<reference evidence="1" key="1">
    <citation type="journal article" date="2020" name="Stud. Mycol.">
        <title>101 Dothideomycetes genomes: a test case for predicting lifestyles and emergence of pathogens.</title>
        <authorList>
            <person name="Haridas S."/>
            <person name="Albert R."/>
            <person name="Binder M."/>
            <person name="Bloem J."/>
            <person name="Labutti K."/>
            <person name="Salamov A."/>
            <person name="Andreopoulos B."/>
            <person name="Baker S."/>
            <person name="Barry K."/>
            <person name="Bills G."/>
            <person name="Bluhm B."/>
            <person name="Cannon C."/>
            <person name="Castanera R."/>
            <person name="Culley D."/>
            <person name="Daum C."/>
            <person name="Ezra D."/>
            <person name="Gonzalez J."/>
            <person name="Henrissat B."/>
            <person name="Kuo A."/>
            <person name="Liang C."/>
            <person name="Lipzen A."/>
            <person name="Lutzoni F."/>
            <person name="Magnuson J."/>
            <person name="Mondo S."/>
            <person name="Nolan M."/>
            <person name="Ohm R."/>
            <person name="Pangilinan J."/>
            <person name="Park H.-J."/>
            <person name="Ramirez L."/>
            <person name="Alfaro M."/>
            <person name="Sun H."/>
            <person name="Tritt A."/>
            <person name="Yoshinaga Y."/>
            <person name="Zwiers L.-H."/>
            <person name="Turgeon B."/>
            <person name="Goodwin S."/>
            <person name="Spatafora J."/>
            <person name="Crous P."/>
            <person name="Grigoriev I."/>
        </authorList>
    </citation>
    <scope>NUCLEOTIDE SEQUENCE</scope>
    <source>
        <strain evidence="1">CBS 269.34</strain>
    </source>
</reference>
<dbReference type="AlphaFoldDB" id="A0A6A6R2M1"/>
<keyword evidence="2" id="KW-1185">Reference proteome</keyword>